<dbReference type="InterPro" id="IPR050086">
    <property type="entry name" value="MetN_ABC_transporter-like"/>
</dbReference>
<evidence type="ECO:0000259" key="9">
    <source>
        <dbReference type="PROSITE" id="PS50893"/>
    </source>
</evidence>
<evidence type="ECO:0000256" key="5">
    <source>
        <dbReference type="ARBA" id="ARBA00022741"/>
    </source>
</evidence>
<keyword evidence="4" id="KW-1003">Cell membrane</keyword>
<dbReference type="OrthoDB" id="9804199at2"/>
<keyword evidence="3" id="KW-0813">Transport</keyword>
<name>A0A9D2VWC4_9FIRM</name>
<dbReference type="Proteomes" id="UP000813420">
    <property type="component" value="Unassembled WGS sequence"/>
</dbReference>
<comment type="similarity">
    <text evidence="2">Belongs to the ABC transporter superfamily.</text>
</comment>
<dbReference type="PANTHER" id="PTHR43166:SF9">
    <property type="entry name" value="GLUTAMATE_ASPARTATE IMPORT ATP-BINDING PROTEIN GLTL"/>
    <property type="match status" value="1"/>
</dbReference>
<dbReference type="InterPro" id="IPR003439">
    <property type="entry name" value="ABC_transporter-like_ATP-bd"/>
</dbReference>
<dbReference type="PIRSF" id="PIRSF039085">
    <property type="entry name" value="ABC_ATPase_HisP"/>
    <property type="match status" value="1"/>
</dbReference>
<dbReference type="GO" id="GO:0005886">
    <property type="term" value="C:plasma membrane"/>
    <property type="evidence" value="ECO:0007669"/>
    <property type="project" value="UniProtKB-SubCell"/>
</dbReference>
<dbReference type="PROSITE" id="PS00211">
    <property type="entry name" value="ABC_TRANSPORTER_1"/>
    <property type="match status" value="1"/>
</dbReference>
<proteinExistence type="inferred from homology"/>
<organism evidence="10 11">
    <name type="scientific">Merdimonas faecis</name>
    <dbReference type="NCBI Taxonomy" id="1653435"/>
    <lineage>
        <taxon>Bacteria</taxon>
        <taxon>Bacillati</taxon>
        <taxon>Bacillota</taxon>
        <taxon>Clostridia</taxon>
        <taxon>Lachnospirales</taxon>
        <taxon>Lachnospiraceae</taxon>
        <taxon>Merdimonas</taxon>
    </lineage>
</organism>
<dbReference type="EMBL" id="DYXE01000034">
    <property type="protein sequence ID" value="HJH49297.1"/>
    <property type="molecule type" value="Genomic_DNA"/>
</dbReference>
<comment type="subcellular location">
    <subcellularLocation>
        <location evidence="1">Cell membrane</location>
        <topology evidence="1">Peripheral membrane protein</topology>
    </subcellularLocation>
</comment>
<reference evidence="10" key="1">
    <citation type="journal article" date="2021" name="PeerJ">
        <title>Extensive microbial diversity within the chicken gut microbiome revealed by metagenomics and culture.</title>
        <authorList>
            <person name="Gilroy R."/>
            <person name="Ravi A."/>
            <person name="Getino M."/>
            <person name="Pursley I."/>
            <person name="Horton D.L."/>
            <person name="Alikhan N.F."/>
            <person name="Baker D."/>
            <person name="Gharbi K."/>
            <person name="Hall N."/>
            <person name="Watson M."/>
            <person name="Adriaenssens E.M."/>
            <person name="Foster-Nyarko E."/>
            <person name="Jarju S."/>
            <person name="Secka A."/>
            <person name="Antonio M."/>
            <person name="Oren A."/>
            <person name="Chaudhuri R.R."/>
            <person name="La Ragione R."/>
            <person name="Hildebrand F."/>
            <person name="Pallen M.J."/>
        </authorList>
    </citation>
    <scope>NUCLEOTIDE SEQUENCE</scope>
    <source>
        <strain evidence="10">USAMLcec4-12693</strain>
    </source>
</reference>
<reference evidence="10" key="2">
    <citation type="submission" date="2021-09" db="EMBL/GenBank/DDBJ databases">
        <authorList>
            <person name="Gilroy R."/>
        </authorList>
    </citation>
    <scope>NUCLEOTIDE SEQUENCE</scope>
    <source>
        <strain evidence="10">USAMLcec4-12693</strain>
    </source>
</reference>
<dbReference type="InterPro" id="IPR017871">
    <property type="entry name" value="ABC_transporter-like_CS"/>
</dbReference>
<evidence type="ECO:0000256" key="2">
    <source>
        <dbReference type="ARBA" id="ARBA00005417"/>
    </source>
</evidence>
<feature type="domain" description="ABC transporter" evidence="9">
    <location>
        <begin position="2"/>
        <end position="271"/>
    </location>
</feature>
<protein>
    <submittedName>
        <fullName evidence="10">Amino acid ABC transporter ATP-binding protein</fullName>
    </submittedName>
</protein>
<evidence type="ECO:0000256" key="6">
    <source>
        <dbReference type="ARBA" id="ARBA00022840"/>
    </source>
</evidence>
<evidence type="ECO:0000256" key="8">
    <source>
        <dbReference type="ARBA" id="ARBA00023136"/>
    </source>
</evidence>
<dbReference type="GO" id="GO:0015424">
    <property type="term" value="F:ABC-type amino acid transporter activity"/>
    <property type="evidence" value="ECO:0007669"/>
    <property type="project" value="InterPro"/>
</dbReference>
<gene>
    <name evidence="10" type="ORF">K8V39_03425</name>
</gene>
<comment type="caution">
    <text evidence="10">The sequence shown here is derived from an EMBL/GenBank/DDBJ whole genome shotgun (WGS) entry which is preliminary data.</text>
</comment>
<evidence type="ECO:0000256" key="4">
    <source>
        <dbReference type="ARBA" id="ARBA00022475"/>
    </source>
</evidence>
<dbReference type="PANTHER" id="PTHR43166">
    <property type="entry name" value="AMINO ACID IMPORT ATP-BINDING PROTEIN"/>
    <property type="match status" value="1"/>
</dbReference>
<dbReference type="GO" id="GO:0005524">
    <property type="term" value="F:ATP binding"/>
    <property type="evidence" value="ECO:0007669"/>
    <property type="project" value="UniProtKB-KW"/>
</dbReference>
<keyword evidence="8" id="KW-0472">Membrane</keyword>
<dbReference type="GO" id="GO:0016887">
    <property type="term" value="F:ATP hydrolysis activity"/>
    <property type="evidence" value="ECO:0007669"/>
    <property type="project" value="InterPro"/>
</dbReference>
<dbReference type="SUPFAM" id="SSF52540">
    <property type="entry name" value="P-loop containing nucleoside triphosphate hydrolases"/>
    <property type="match status" value="1"/>
</dbReference>
<accession>A0A9D2VWC4</accession>
<keyword evidence="7" id="KW-0029">Amino-acid transport</keyword>
<dbReference type="Gene3D" id="3.40.50.300">
    <property type="entry name" value="P-loop containing nucleotide triphosphate hydrolases"/>
    <property type="match status" value="1"/>
</dbReference>
<dbReference type="RefSeq" id="WP_070088402.1">
    <property type="nucleotide sequence ID" value="NZ_CABMJS010000014.1"/>
</dbReference>
<keyword evidence="5" id="KW-0547">Nucleotide-binding</keyword>
<dbReference type="SMART" id="SM00382">
    <property type="entry name" value="AAA"/>
    <property type="match status" value="1"/>
</dbReference>
<keyword evidence="6 10" id="KW-0067">ATP-binding</keyword>
<dbReference type="Pfam" id="PF00005">
    <property type="entry name" value="ABC_tran"/>
    <property type="match status" value="1"/>
</dbReference>
<dbReference type="InterPro" id="IPR030679">
    <property type="entry name" value="ABC_ATPase_HisP-typ"/>
</dbReference>
<dbReference type="PROSITE" id="PS50893">
    <property type="entry name" value="ABC_TRANSPORTER_2"/>
    <property type="match status" value="1"/>
</dbReference>
<dbReference type="AlphaFoldDB" id="A0A9D2VWC4"/>
<dbReference type="CDD" id="cd03262">
    <property type="entry name" value="ABC_HisP_GlnQ"/>
    <property type="match status" value="1"/>
</dbReference>
<evidence type="ECO:0000256" key="1">
    <source>
        <dbReference type="ARBA" id="ARBA00004202"/>
    </source>
</evidence>
<evidence type="ECO:0000256" key="7">
    <source>
        <dbReference type="ARBA" id="ARBA00022970"/>
    </source>
</evidence>
<evidence type="ECO:0000313" key="10">
    <source>
        <dbReference type="EMBL" id="HJH49297.1"/>
    </source>
</evidence>
<dbReference type="InterPro" id="IPR027417">
    <property type="entry name" value="P-loop_NTPase"/>
</dbReference>
<dbReference type="InterPro" id="IPR003593">
    <property type="entry name" value="AAA+_ATPase"/>
</dbReference>
<sequence length="275" mass="31127">MIDVINLKKDFGEIQVLKGIDITINKGDIVAVLGPSGSGKSTFLRCLNCMEDPTSGSIIFNGVDIADMRVDINVHRRHMGMVFQHFNLFQNKTVLQNVMMAPAYLKCKDIKKAKRENRKTQFGNLFRGAQKKELIPIEKTKEQIIKETRERAMELLKRIGLDDKADAYPSTLSGGQKQRVAIIRSLAMDPDVILFDEPTSALDPEMVGEVLDLMKELARDGMTMVVVTHEMGFAREVASRVIFMDEGMIKEEAPPEEFFEHPKDPRLQEFLSKIL</sequence>
<evidence type="ECO:0000313" key="11">
    <source>
        <dbReference type="Proteomes" id="UP000813420"/>
    </source>
</evidence>
<evidence type="ECO:0000256" key="3">
    <source>
        <dbReference type="ARBA" id="ARBA00022448"/>
    </source>
</evidence>